<dbReference type="Gene3D" id="3.30.1360.10">
    <property type="entry name" value="RNA polymerase, RBP11-like subunit"/>
    <property type="match status" value="1"/>
</dbReference>
<dbReference type="InterPro" id="IPR033898">
    <property type="entry name" value="RNAP_AC19"/>
</dbReference>
<keyword evidence="3" id="KW-0804">Transcription</keyword>
<dbReference type="HAMAP" id="MF_00261">
    <property type="entry name" value="RNApol_arch_Rpo11"/>
    <property type="match status" value="1"/>
</dbReference>
<dbReference type="PANTHER" id="PTHR13946">
    <property type="entry name" value="DNA-DIRECTED RNA POLYMERASE I,II,III"/>
    <property type="match status" value="1"/>
</dbReference>
<dbReference type="CDD" id="cd07029">
    <property type="entry name" value="RNAP_I_III_AC19"/>
    <property type="match status" value="1"/>
</dbReference>
<proteinExistence type="inferred from homology"/>
<dbReference type="Pfam" id="PF13656">
    <property type="entry name" value="RNA_pol_L_2"/>
    <property type="match status" value="1"/>
</dbReference>
<comment type="similarity">
    <text evidence="5">Belongs to the archaeal Rpo11/eukaryotic RPB11/RPC19 RNA polymerase subunit family.</text>
</comment>
<dbReference type="InterPro" id="IPR022905">
    <property type="entry name" value="Rpo11-like"/>
</dbReference>
<feature type="domain" description="DNA-directed RNA polymerase RBP11-like dimerisation" evidence="7">
    <location>
        <begin position="26"/>
        <end position="97"/>
    </location>
</feature>
<dbReference type="InterPro" id="IPR008193">
    <property type="entry name" value="RNA_pol_Rpb11_13-16kDa_CS"/>
</dbReference>
<protein>
    <recommendedName>
        <fullName evidence="6">DNA-directed RNA polymerase I subunit D</fullName>
    </recommendedName>
</protein>
<evidence type="ECO:0000256" key="3">
    <source>
        <dbReference type="ARBA" id="ARBA00023163"/>
    </source>
</evidence>
<dbReference type="EMBL" id="JARBDR010000923">
    <property type="protein sequence ID" value="KAJ8298060.1"/>
    <property type="molecule type" value="Genomic_DNA"/>
</dbReference>
<organism evidence="8 9">
    <name type="scientific">Tegillarca granosa</name>
    <name type="common">Malaysian cockle</name>
    <name type="synonym">Anadara granosa</name>
    <dbReference type="NCBI Taxonomy" id="220873"/>
    <lineage>
        <taxon>Eukaryota</taxon>
        <taxon>Metazoa</taxon>
        <taxon>Spiralia</taxon>
        <taxon>Lophotrochozoa</taxon>
        <taxon>Mollusca</taxon>
        <taxon>Bivalvia</taxon>
        <taxon>Autobranchia</taxon>
        <taxon>Pteriomorphia</taxon>
        <taxon>Arcoida</taxon>
        <taxon>Arcoidea</taxon>
        <taxon>Arcidae</taxon>
        <taxon>Tegillarca</taxon>
    </lineage>
</organism>
<evidence type="ECO:0000256" key="6">
    <source>
        <dbReference type="ARBA" id="ARBA00031757"/>
    </source>
</evidence>
<evidence type="ECO:0000256" key="2">
    <source>
        <dbReference type="ARBA" id="ARBA00022478"/>
    </source>
</evidence>
<evidence type="ECO:0000259" key="7">
    <source>
        <dbReference type="Pfam" id="PF13656"/>
    </source>
</evidence>
<dbReference type="InterPro" id="IPR036603">
    <property type="entry name" value="RBP11-like"/>
</dbReference>
<keyword evidence="4" id="KW-0539">Nucleus</keyword>
<evidence type="ECO:0000256" key="4">
    <source>
        <dbReference type="ARBA" id="ARBA00023242"/>
    </source>
</evidence>
<dbReference type="Proteomes" id="UP001217089">
    <property type="component" value="Unassembled WGS sequence"/>
</dbReference>
<evidence type="ECO:0000256" key="5">
    <source>
        <dbReference type="ARBA" id="ARBA00025751"/>
    </source>
</evidence>
<keyword evidence="9" id="KW-1185">Reference proteome</keyword>
<dbReference type="InterPro" id="IPR009025">
    <property type="entry name" value="RBP11-like_dimer"/>
</dbReference>
<sequence>MTDEQDQKKRRLEVIETGTEENENCRTFVMHGEDHTLGNSLRYLIMKNPQVQFCGYSIPHPSENQINFRIQTYNTPATKVLKKGLKDLNIMCQHVLKTFESSVAEYKGRKFEKGMEDKS</sequence>
<dbReference type="PANTHER" id="PTHR13946:SF28">
    <property type="entry name" value="DNA-DIRECTED RNA POLYMERASES I AND III SUBUNIT RPAC2"/>
    <property type="match status" value="1"/>
</dbReference>
<name>A0ABQ9E3I7_TEGGR</name>
<accession>A0ABQ9E3I7</accession>
<reference evidence="8 9" key="1">
    <citation type="submission" date="2022-12" db="EMBL/GenBank/DDBJ databases">
        <title>Chromosome-level genome of Tegillarca granosa.</title>
        <authorList>
            <person name="Kim J."/>
        </authorList>
    </citation>
    <scope>NUCLEOTIDE SEQUENCE [LARGE SCALE GENOMIC DNA]</scope>
    <source>
        <strain evidence="8">Teg-2019</strain>
        <tissue evidence="8">Adductor muscle</tissue>
    </source>
</reference>
<evidence type="ECO:0000313" key="8">
    <source>
        <dbReference type="EMBL" id="KAJ8298060.1"/>
    </source>
</evidence>
<dbReference type="SUPFAM" id="SSF55257">
    <property type="entry name" value="RBP11-like subunits of RNA polymerase"/>
    <property type="match status" value="1"/>
</dbReference>
<comment type="caution">
    <text evidence="8">The sequence shown here is derived from an EMBL/GenBank/DDBJ whole genome shotgun (WGS) entry which is preliminary data.</text>
</comment>
<evidence type="ECO:0000256" key="1">
    <source>
        <dbReference type="ARBA" id="ARBA00004123"/>
    </source>
</evidence>
<comment type="subcellular location">
    <subcellularLocation>
        <location evidence="1">Nucleus</location>
    </subcellularLocation>
</comment>
<evidence type="ECO:0000313" key="9">
    <source>
        <dbReference type="Proteomes" id="UP001217089"/>
    </source>
</evidence>
<dbReference type="PROSITE" id="PS01154">
    <property type="entry name" value="RNA_POL_L_13KD"/>
    <property type="match status" value="1"/>
</dbReference>
<gene>
    <name evidence="8" type="ORF">KUTeg_024591</name>
</gene>
<keyword evidence="2" id="KW-0240">DNA-directed RNA polymerase</keyword>